<organism evidence="2 3">
    <name type="scientific">Clostridium thermopalmarium DSM 5974</name>
    <dbReference type="NCBI Taxonomy" id="1121340"/>
    <lineage>
        <taxon>Bacteria</taxon>
        <taxon>Bacillati</taxon>
        <taxon>Bacillota</taxon>
        <taxon>Clostridia</taxon>
        <taxon>Eubacteriales</taxon>
        <taxon>Clostridiaceae</taxon>
        <taxon>Clostridium</taxon>
    </lineage>
</organism>
<evidence type="ECO:0000256" key="1">
    <source>
        <dbReference type="SAM" id="SignalP"/>
    </source>
</evidence>
<protein>
    <recommendedName>
        <fullName evidence="4">Lipoprotein</fullName>
    </recommendedName>
</protein>
<feature type="signal peptide" evidence="1">
    <location>
        <begin position="1"/>
        <end position="19"/>
    </location>
</feature>
<sequence>MKKIFIAVLSVIMAMSLVACEKKKEVVKGNDKVNQEQEVKKEGKIDLSKIELNKGNVEKLIKQILGANKIRAVTVNDSDISIKLFQEPEDEKQFLIHTSNYFIDIVSELFKNKKVENIEFIVDSIFDTKQNEKVESRAIAYTITREKYNKFNWEDIKLQVYSEPKILYDLLDSAAVHPSIINNIK</sequence>
<keyword evidence="1" id="KW-0732">Signal</keyword>
<dbReference type="Proteomes" id="UP000239614">
    <property type="component" value="Unassembled WGS sequence"/>
</dbReference>
<accession>A0A2T0APL0</accession>
<evidence type="ECO:0000313" key="3">
    <source>
        <dbReference type="Proteomes" id="UP000239614"/>
    </source>
</evidence>
<dbReference type="EMBL" id="PVXN01000053">
    <property type="protein sequence ID" value="PRR70923.1"/>
    <property type="molecule type" value="Genomic_DNA"/>
</dbReference>
<dbReference type="RefSeq" id="WP_106024548.1">
    <property type="nucleotide sequence ID" value="NZ_PVXN01000053.1"/>
</dbReference>
<evidence type="ECO:0008006" key="4">
    <source>
        <dbReference type="Google" id="ProtNLM"/>
    </source>
</evidence>
<comment type="caution">
    <text evidence="2">The sequence shown here is derived from an EMBL/GenBank/DDBJ whole genome shotgun (WGS) entry which is preliminary data.</text>
</comment>
<dbReference type="PROSITE" id="PS51257">
    <property type="entry name" value="PROKAR_LIPOPROTEIN"/>
    <property type="match status" value="1"/>
</dbReference>
<reference evidence="2 3" key="1">
    <citation type="submission" date="2018-03" db="EMBL/GenBank/DDBJ databases">
        <title>Genome sequence of Clostridium thermopalmarium DSM 5974.</title>
        <authorList>
            <person name="Poehlein A."/>
            <person name="Daniel R."/>
        </authorList>
    </citation>
    <scope>NUCLEOTIDE SEQUENCE [LARGE SCALE GENOMIC DNA]</scope>
    <source>
        <strain evidence="2 3">DSM 5974</strain>
    </source>
</reference>
<gene>
    <name evidence="2" type="ORF">CPAL_20130</name>
</gene>
<dbReference type="AlphaFoldDB" id="A0A2T0APL0"/>
<feature type="chain" id="PRO_5038545177" description="Lipoprotein" evidence="1">
    <location>
        <begin position="20"/>
        <end position="185"/>
    </location>
</feature>
<proteinExistence type="predicted"/>
<evidence type="ECO:0000313" key="2">
    <source>
        <dbReference type="EMBL" id="PRR70923.1"/>
    </source>
</evidence>
<keyword evidence="3" id="KW-1185">Reference proteome</keyword>
<name>A0A2T0APL0_9CLOT</name>